<dbReference type="KEGG" id="salh:HMF8227_02683"/>
<gene>
    <name evidence="2" type="ORF">HMF8227_02683</name>
</gene>
<sequence length="159" mass="18541">MSMTPRINEYLNEHHIAYQTRSHQHSHSSVGTAITAEIDFTQVAKAVVLEDHEGRKLMAVLPTNRKINIARLRDELHRDFHLLHEQDVYKLFRDCDLGAIPPIAQAYNMDCIYDDALMDQDEIYLEAGDHETLIKMDRDSFRQLMEGAHHASFSYEYMH</sequence>
<feature type="domain" description="YbaK/aminoacyl-tRNA synthetase-associated" evidence="1">
    <location>
        <begin position="31"/>
        <end position="142"/>
    </location>
</feature>
<evidence type="ECO:0000313" key="3">
    <source>
        <dbReference type="Proteomes" id="UP000245728"/>
    </source>
</evidence>
<dbReference type="RefSeq" id="WP_109340652.1">
    <property type="nucleotide sequence ID" value="NZ_CP029347.1"/>
</dbReference>
<protein>
    <recommendedName>
        <fullName evidence="1">YbaK/aminoacyl-tRNA synthetase-associated domain-containing protein</fullName>
    </recommendedName>
</protein>
<dbReference type="OrthoDB" id="9786549at2"/>
<accession>A0A2S2E641</accession>
<dbReference type="GO" id="GO:0002161">
    <property type="term" value="F:aminoacyl-tRNA deacylase activity"/>
    <property type="evidence" value="ECO:0007669"/>
    <property type="project" value="InterPro"/>
</dbReference>
<dbReference type="EMBL" id="CP029347">
    <property type="protein sequence ID" value="AWL13135.1"/>
    <property type="molecule type" value="Genomic_DNA"/>
</dbReference>
<dbReference type="SUPFAM" id="SSF55826">
    <property type="entry name" value="YbaK/ProRS associated domain"/>
    <property type="match status" value="1"/>
</dbReference>
<organism evidence="2 3">
    <name type="scientific">Saliniradius amylolyticus</name>
    <dbReference type="NCBI Taxonomy" id="2183582"/>
    <lineage>
        <taxon>Bacteria</taxon>
        <taxon>Pseudomonadati</taxon>
        <taxon>Pseudomonadota</taxon>
        <taxon>Gammaproteobacteria</taxon>
        <taxon>Alteromonadales</taxon>
        <taxon>Alteromonadaceae</taxon>
        <taxon>Saliniradius</taxon>
    </lineage>
</organism>
<dbReference type="AlphaFoldDB" id="A0A2S2E641"/>
<dbReference type="Proteomes" id="UP000245728">
    <property type="component" value="Chromosome"/>
</dbReference>
<dbReference type="InterPro" id="IPR007214">
    <property type="entry name" value="YbaK/aa-tRNA-synth-assoc-dom"/>
</dbReference>
<dbReference type="CDD" id="cd04332">
    <property type="entry name" value="YbaK_like"/>
    <property type="match status" value="1"/>
</dbReference>
<reference evidence="2 3" key="1">
    <citation type="submission" date="2018-05" db="EMBL/GenBank/DDBJ databases">
        <title>Salinimonas sp. HMF8227 Genome sequencing and assembly.</title>
        <authorList>
            <person name="Kang H."/>
            <person name="Kang J."/>
            <person name="Cha I."/>
            <person name="Kim H."/>
            <person name="Joh K."/>
        </authorList>
    </citation>
    <scope>NUCLEOTIDE SEQUENCE [LARGE SCALE GENOMIC DNA]</scope>
    <source>
        <strain evidence="2 3">HMF8227</strain>
    </source>
</reference>
<proteinExistence type="predicted"/>
<keyword evidence="3" id="KW-1185">Reference proteome</keyword>
<dbReference type="InterPro" id="IPR036754">
    <property type="entry name" value="YbaK/aa-tRNA-synt-asso_dom_sf"/>
</dbReference>
<dbReference type="Gene3D" id="3.90.960.10">
    <property type="entry name" value="YbaK/aminoacyl-tRNA synthetase-associated domain"/>
    <property type="match status" value="1"/>
</dbReference>
<evidence type="ECO:0000259" key="1">
    <source>
        <dbReference type="Pfam" id="PF04073"/>
    </source>
</evidence>
<dbReference type="Pfam" id="PF04073">
    <property type="entry name" value="tRNA_edit"/>
    <property type="match status" value="1"/>
</dbReference>
<evidence type="ECO:0000313" key="2">
    <source>
        <dbReference type="EMBL" id="AWL13135.1"/>
    </source>
</evidence>
<name>A0A2S2E641_9ALTE</name>